<keyword evidence="1" id="KW-0732">Signal</keyword>
<evidence type="ECO:0000313" key="2">
    <source>
        <dbReference type="EMBL" id="MFC7297916.1"/>
    </source>
</evidence>
<reference evidence="3" key="1">
    <citation type="journal article" date="2019" name="Int. J. Syst. Evol. Microbiol.">
        <title>The Global Catalogue of Microorganisms (GCM) 10K type strain sequencing project: providing services to taxonomists for standard genome sequencing and annotation.</title>
        <authorList>
            <consortium name="The Broad Institute Genomics Platform"/>
            <consortium name="The Broad Institute Genome Sequencing Center for Infectious Disease"/>
            <person name="Wu L."/>
            <person name="Ma J."/>
        </authorList>
    </citation>
    <scope>NUCLEOTIDE SEQUENCE [LARGE SCALE GENOMIC DNA]</scope>
    <source>
        <strain evidence="3">CCUG 36956</strain>
    </source>
</reference>
<accession>A0ABW2J480</accession>
<name>A0ABW2J480_9BURK</name>
<feature type="signal peptide" evidence="1">
    <location>
        <begin position="1"/>
        <end position="23"/>
    </location>
</feature>
<dbReference type="EMBL" id="JBHTCC010000001">
    <property type="protein sequence ID" value="MFC7297916.1"/>
    <property type="molecule type" value="Genomic_DNA"/>
</dbReference>
<protein>
    <submittedName>
        <fullName evidence="2">Uncharacterized protein</fullName>
    </submittedName>
</protein>
<gene>
    <name evidence="2" type="ORF">ACFQO0_05675</name>
</gene>
<organism evidence="2 3">
    <name type="scientific">Herminiimonas aquatilis</name>
    <dbReference type="NCBI Taxonomy" id="345342"/>
    <lineage>
        <taxon>Bacteria</taxon>
        <taxon>Pseudomonadati</taxon>
        <taxon>Pseudomonadota</taxon>
        <taxon>Betaproteobacteria</taxon>
        <taxon>Burkholderiales</taxon>
        <taxon>Oxalobacteraceae</taxon>
        <taxon>Herminiimonas</taxon>
    </lineage>
</organism>
<keyword evidence="3" id="KW-1185">Reference proteome</keyword>
<comment type="caution">
    <text evidence="2">The sequence shown here is derived from an EMBL/GenBank/DDBJ whole genome shotgun (WGS) entry which is preliminary data.</text>
</comment>
<feature type="chain" id="PRO_5045889668" evidence="1">
    <location>
        <begin position="24"/>
        <end position="99"/>
    </location>
</feature>
<dbReference type="Proteomes" id="UP001596379">
    <property type="component" value="Unassembled WGS sequence"/>
</dbReference>
<proteinExistence type="predicted"/>
<evidence type="ECO:0000256" key="1">
    <source>
        <dbReference type="SAM" id="SignalP"/>
    </source>
</evidence>
<sequence>MRRIITSGAIACAGWSAVGIASASSPDAWKVLYETTADACLKQSGLKKPKVVEGPVLFSNAILYKIKGTWPQAHMKGKTGKVYCSHPYPTGAPEIVDAP</sequence>
<dbReference type="RefSeq" id="WP_382233039.1">
    <property type="nucleotide sequence ID" value="NZ_JBHTCC010000001.1"/>
</dbReference>
<evidence type="ECO:0000313" key="3">
    <source>
        <dbReference type="Proteomes" id="UP001596379"/>
    </source>
</evidence>